<dbReference type="EMBL" id="MEVM01000054">
    <property type="protein sequence ID" value="OGC69214.1"/>
    <property type="molecule type" value="Genomic_DNA"/>
</dbReference>
<dbReference type="AlphaFoldDB" id="A0A1F4WID6"/>
<evidence type="ECO:0000313" key="2">
    <source>
        <dbReference type="EMBL" id="OGC69214.1"/>
    </source>
</evidence>
<keyword evidence="1" id="KW-0472">Membrane</keyword>
<keyword evidence="1" id="KW-1133">Transmembrane helix</keyword>
<accession>A0A1F4WID6</accession>
<organism evidence="2 3">
    <name type="scientific">candidate division WWE3 bacterium RIFCSPLOWO2_02_FULL_53_10</name>
    <dbReference type="NCBI Taxonomy" id="1802629"/>
    <lineage>
        <taxon>Bacteria</taxon>
        <taxon>Katanobacteria</taxon>
    </lineage>
</organism>
<name>A0A1F4WID6_UNCKA</name>
<evidence type="ECO:0000313" key="3">
    <source>
        <dbReference type="Proteomes" id="UP000176492"/>
    </source>
</evidence>
<comment type="caution">
    <text evidence="2">The sequence shown here is derived from an EMBL/GenBank/DDBJ whole genome shotgun (WGS) entry which is preliminary data.</text>
</comment>
<reference evidence="2 3" key="1">
    <citation type="journal article" date="2016" name="Nat. Commun.">
        <title>Thousands of microbial genomes shed light on interconnected biogeochemical processes in an aquifer system.</title>
        <authorList>
            <person name="Anantharaman K."/>
            <person name="Brown C.T."/>
            <person name="Hug L.A."/>
            <person name="Sharon I."/>
            <person name="Castelle C.J."/>
            <person name="Probst A.J."/>
            <person name="Thomas B.C."/>
            <person name="Singh A."/>
            <person name="Wilkins M.J."/>
            <person name="Karaoz U."/>
            <person name="Brodie E.L."/>
            <person name="Williams K.H."/>
            <person name="Hubbard S.S."/>
            <person name="Banfield J.F."/>
        </authorList>
    </citation>
    <scope>NUCLEOTIDE SEQUENCE [LARGE SCALE GENOMIC DNA]</scope>
</reference>
<gene>
    <name evidence="2" type="ORF">A3J33_00845</name>
</gene>
<feature type="transmembrane region" description="Helical" evidence="1">
    <location>
        <begin position="28"/>
        <end position="50"/>
    </location>
</feature>
<dbReference type="Proteomes" id="UP000176492">
    <property type="component" value="Unassembled WGS sequence"/>
</dbReference>
<proteinExistence type="predicted"/>
<protein>
    <submittedName>
        <fullName evidence="2">Uncharacterized protein</fullName>
    </submittedName>
</protein>
<evidence type="ECO:0000256" key="1">
    <source>
        <dbReference type="SAM" id="Phobius"/>
    </source>
</evidence>
<keyword evidence="1" id="KW-0812">Transmembrane</keyword>
<sequence length="314" mass="33856">MSLRNRLGKKRKILAVTLKKVLRTPLPLYLALLLAINVGILTAAGGYLLLTRGSSTQDPENLVKDLKAEVLPAAGYITSITWGDTGKKLIEVGAIDEKQYQQLFNSPTNGMDELDILKGGSTKPIGINENNSQFVVDTLWAFGLTQKSKVLDEGPMKNSGTDLGNFASTGGWTLGKESATKLYSSQELVQLNDFQQDLVKKIAESIYRPCCDNPTSFPDCNHGMAALGLIELEVAAGLSEEQIYRDVLAFNSFWFPQTYLEIAVYFSQQGKGWGELDPKTILGSEYSSASGSAVISSQVKDVPGLDSGGGSCGV</sequence>